<dbReference type="InterPro" id="IPR000014">
    <property type="entry name" value="PAS"/>
</dbReference>
<dbReference type="NCBIfam" id="TIGR00229">
    <property type="entry name" value="sensory_box"/>
    <property type="match status" value="1"/>
</dbReference>
<dbReference type="PROSITE" id="PS50109">
    <property type="entry name" value="HIS_KIN"/>
    <property type="match status" value="1"/>
</dbReference>
<proteinExistence type="predicted"/>
<feature type="region of interest" description="Disordered" evidence="3">
    <location>
        <begin position="112"/>
        <end position="141"/>
    </location>
</feature>
<dbReference type="CDD" id="cd00130">
    <property type="entry name" value="PAS"/>
    <property type="match status" value="1"/>
</dbReference>
<dbReference type="InterPro" id="IPR050956">
    <property type="entry name" value="2C_system_His_kinase"/>
</dbReference>
<evidence type="ECO:0000256" key="2">
    <source>
        <dbReference type="PROSITE-ProRule" id="PRU00169"/>
    </source>
</evidence>
<dbReference type="InterPro" id="IPR005467">
    <property type="entry name" value="His_kinase_dom"/>
</dbReference>
<evidence type="ECO:0008006" key="11">
    <source>
        <dbReference type="Google" id="ProtNLM"/>
    </source>
</evidence>
<dbReference type="InterPro" id="IPR036890">
    <property type="entry name" value="HATPase_C_sf"/>
</dbReference>
<keyword evidence="1 2" id="KW-0597">Phosphoprotein</keyword>
<dbReference type="InterPro" id="IPR001789">
    <property type="entry name" value="Sig_transdc_resp-reg_receiver"/>
</dbReference>
<evidence type="ECO:0000313" key="8">
    <source>
        <dbReference type="EMBL" id="RMY13363.1"/>
    </source>
</evidence>
<dbReference type="PROSITE" id="PS50112">
    <property type="entry name" value="PAS"/>
    <property type="match status" value="1"/>
</dbReference>
<dbReference type="EMBL" id="QWIJ01000127">
    <property type="protein sequence ID" value="RMX87206.1"/>
    <property type="molecule type" value="Genomic_DNA"/>
</dbReference>
<dbReference type="SMART" id="SM00091">
    <property type="entry name" value="PAS"/>
    <property type="match status" value="2"/>
</dbReference>
<dbReference type="PANTHER" id="PTHR43719:SF30">
    <property type="entry name" value="TWO-COMPONENT SYSTEM RESPONSE REGULATOR"/>
    <property type="match status" value="1"/>
</dbReference>
<evidence type="ECO:0000259" key="6">
    <source>
        <dbReference type="PROSITE" id="PS50112"/>
    </source>
</evidence>
<dbReference type="PRINTS" id="PR00344">
    <property type="entry name" value="BCTRLSENSOR"/>
</dbReference>
<dbReference type="InterPro" id="IPR003661">
    <property type="entry name" value="HisK_dim/P_dom"/>
</dbReference>
<dbReference type="SMART" id="SM00388">
    <property type="entry name" value="HisKA"/>
    <property type="match status" value="1"/>
</dbReference>
<dbReference type="PANTHER" id="PTHR43719">
    <property type="entry name" value="TWO-COMPONENT HISTIDINE KINASE"/>
    <property type="match status" value="1"/>
</dbReference>
<name>A0A3M6X9J3_HORWE</name>
<dbReference type="Pfam" id="PF08447">
    <property type="entry name" value="PAS_3"/>
    <property type="match status" value="1"/>
</dbReference>
<dbReference type="InterPro" id="IPR035965">
    <property type="entry name" value="PAS-like_dom_sf"/>
</dbReference>
<dbReference type="AlphaFoldDB" id="A0A3M6X9J3"/>
<dbReference type="Pfam" id="PF00512">
    <property type="entry name" value="HisKA"/>
    <property type="match status" value="1"/>
</dbReference>
<sequence length="1197" mass="133529">MAENGFLDLPAELRALVSFFDDDTRPSVLVEFPNGPNDRVEKIYGNQAFQAISGKGGVEQLVGELGCEKWKDSTSHTGRAQRKEWRCKHVGKGYWALVCVGDVLVAAEPQVQDAEQHHGSQGATSDVSRRPESSEASPSSPPIKLMDWTRFDVPGLSPYLRFVKNFDWASTAVGPMESWSMQLRLVVVSIMRNPAPRLLVWGEKKTFIHNEACAPLFGSKHPDCLGKPIQEAFPETWSGIDTIIEACYQGQTVSHAHLPLALKRSEIEEETFWDFTLLPIVGTDGRIAGIIDELFESTSVVRAERRRHSLLHISERLTSAGSLKELWARLLTGLDFAIEDVPFAMVYSVVDDVPEAVSSNLDVYPYCPADRKAVFEGGVGCSLDTDAVVKEISFAKNKGQNTISDACYRAWNSGEPAMLSVSDDTLPENLKLQSPERANGCRVRDVLVRPISVQSKTRREVVGVLFLALEPRCPYDSEFQAWVQVLTDLIAKSATLITLPEEQKRAQKLADEINSALADQLRMSTLQAEASDAKFSRMAETSPIGMFLSAADGHPLYVNNAYLEMLGETREQYNARASQSIAWHDIVHPDDLERFLEAWKQVVEQKTPITVEYRLKRPWISLDRISGHEISGEYWLLANAFPEISSEGKVVTVQGWLTDISHRKFTENLLSQRLEDALENKRQTENFIGNDLALCFRCLDRADIEMCADMTSHEMRNPLSAILQSADSILSNLNSAGMPILTEKMTIRHDVAEEIIDAAQTIILCGQHQKRIVDDILTLSKLDASLLVISPDKVQPPKLVQKAFKMYESEISRAGITTRLCLEPSYQDLNVDWVILDSSRLLQVIINLLTNAVKFTQHSKTRNINVSLGASYQRPTGRHHRVEFIPPRHSRPQTPKSEWAEGEELFLQFAVQDSGRGLSDEEMKSLFQRFKQASPKTYKRYGGSGLGLFISRELCELQGGQIGVSSVHGKSTTFTFFVRAKRFITNVNDEDKAKRPVLHSFSSASASPVAYGRRGSVQLTSSSSAMEDELSSSSTTSVNRATQSSKTRKPSRSGSTGLLHVLVVEDNLINQKVMSQQLRRAGCVVHLANHGEECLSFLQKTTFYESATRLDIVLLDLEMPTMDGLTCIRHIRQRQAEGSIQAHVPVIAVTANARSEQISVAIDAGMDSVVTKPFRIPELVPQMRNLIHEIEMQDFAR</sequence>
<accession>A0A3M6X9J3</accession>
<dbReference type="SMART" id="SM00387">
    <property type="entry name" value="HATPase_c"/>
    <property type="match status" value="1"/>
</dbReference>
<dbReference type="InterPro" id="IPR004358">
    <property type="entry name" value="Sig_transdc_His_kin-like_C"/>
</dbReference>
<dbReference type="InterPro" id="IPR003594">
    <property type="entry name" value="HATPase_dom"/>
</dbReference>
<evidence type="ECO:0000313" key="7">
    <source>
        <dbReference type="EMBL" id="RMX87206.1"/>
    </source>
</evidence>
<dbReference type="OrthoDB" id="60033at2759"/>
<evidence type="ECO:0000256" key="1">
    <source>
        <dbReference type="ARBA" id="ARBA00022553"/>
    </source>
</evidence>
<dbReference type="InterPro" id="IPR013655">
    <property type="entry name" value="PAS_fold_3"/>
</dbReference>
<dbReference type="Proteomes" id="UP000282582">
    <property type="component" value="Unassembled WGS sequence"/>
</dbReference>
<feature type="domain" description="PAS" evidence="6">
    <location>
        <begin position="531"/>
        <end position="606"/>
    </location>
</feature>
<organism evidence="7 9">
    <name type="scientific">Hortaea werneckii</name>
    <name type="common">Black yeast</name>
    <name type="synonym">Cladosporium werneckii</name>
    <dbReference type="NCBI Taxonomy" id="91943"/>
    <lineage>
        <taxon>Eukaryota</taxon>
        <taxon>Fungi</taxon>
        <taxon>Dikarya</taxon>
        <taxon>Ascomycota</taxon>
        <taxon>Pezizomycotina</taxon>
        <taxon>Dothideomycetes</taxon>
        <taxon>Dothideomycetidae</taxon>
        <taxon>Mycosphaerellales</taxon>
        <taxon>Teratosphaeriaceae</taxon>
        <taxon>Hortaea</taxon>
    </lineage>
</organism>
<dbReference type="Gene3D" id="3.30.565.10">
    <property type="entry name" value="Histidine kinase-like ATPase, C-terminal domain"/>
    <property type="match status" value="1"/>
</dbReference>
<dbReference type="InterPro" id="IPR011006">
    <property type="entry name" value="CheY-like_superfamily"/>
</dbReference>
<dbReference type="PROSITE" id="PS50110">
    <property type="entry name" value="RESPONSE_REGULATORY"/>
    <property type="match status" value="1"/>
</dbReference>
<evidence type="ECO:0000259" key="4">
    <source>
        <dbReference type="PROSITE" id="PS50109"/>
    </source>
</evidence>
<dbReference type="Pfam" id="PF02518">
    <property type="entry name" value="HATPase_c"/>
    <property type="match status" value="1"/>
</dbReference>
<feature type="domain" description="Histidine kinase" evidence="4">
    <location>
        <begin position="710"/>
        <end position="982"/>
    </location>
</feature>
<evidence type="ECO:0000313" key="9">
    <source>
        <dbReference type="Proteomes" id="UP000281245"/>
    </source>
</evidence>
<feature type="domain" description="Response regulatory" evidence="5">
    <location>
        <begin position="1060"/>
        <end position="1187"/>
    </location>
</feature>
<feature type="region of interest" description="Disordered" evidence="3">
    <location>
        <begin position="1021"/>
        <end position="1054"/>
    </location>
</feature>
<dbReference type="Gene3D" id="3.40.50.2300">
    <property type="match status" value="1"/>
</dbReference>
<reference evidence="9 10" key="1">
    <citation type="journal article" date="2018" name="BMC Genomics">
        <title>Genomic evidence for intraspecific hybridization in a clonal and extremely halotolerant yeast.</title>
        <authorList>
            <person name="Gostincar C."/>
            <person name="Stajich J.E."/>
            <person name="Zupancic J."/>
            <person name="Zalar P."/>
            <person name="Gunde-Cimerman N."/>
        </authorList>
    </citation>
    <scope>NUCLEOTIDE SEQUENCE [LARGE SCALE GENOMIC DNA]</scope>
    <source>
        <strain evidence="8 10">EXF-6654</strain>
        <strain evidence="7 9">EXF-6656</strain>
    </source>
</reference>
<dbReference type="SUPFAM" id="SSF47384">
    <property type="entry name" value="Homodimeric domain of signal transducing histidine kinase"/>
    <property type="match status" value="1"/>
</dbReference>
<comment type="caution">
    <text evidence="7">The sequence shown here is derived from an EMBL/GenBank/DDBJ whole genome shotgun (WGS) entry which is preliminary data.</text>
</comment>
<dbReference type="InterPro" id="IPR036097">
    <property type="entry name" value="HisK_dim/P_sf"/>
</dbReference>
<dbReference type="SUPFAM" id="SSF55785">
    <property type="entry name" value="PYP-like sensor domain (PAS domain)"/>
    <property type="match status" value="1"/>
</dbReference>
<dbReference type="Gene3D" id="1.10.287.130">
    <property type="match status" value="1"/>
</dbReference>
<feature type="modified residue" description="4-aspartylphosphate" evidence="2">
    <location>
        <position position="1116"/>
    </location>
</feature>
<dbReference type="EMBL" id="QWIK01000100">
    <property type="protein sequence ID" value="RMY13363.1"/>
    <property type="molecule type" value="Genomic_DNA"/>
</dbReference>
<dbReference type="SUPFAM" id="SSF52172">
    <property type="entry name" value="CheY-like"/>
    <property type="match status" value="1"/>
</dbReference>
<dbReference type="SUPFAM" id="SSF55874">
    <property type="entry name" value="ATPase domain of HSP90 chaperone/DNA topoisomerase II/histidine kinase"/>
    <property type="match status" value="1"/>
</dbReference>
<dbReference type="Proteomes" id="UP000281245">
    <property type="component" value="Unassembled WGS sequence"/>
</dbReference>
<gene>
    <name evidence="8" type="ORF">D0868_02058</name>
    <name evidence="7" type="ORF">D0869_02529</name>
</gene>
<dbReference type="Gene3D" id="3.30.450.20">
    <property type="entry name" value="PAS domain"/>
    <property type="match status" value="2"/>
</dbReference>
<feature type="compositionally biased region" description="Polar residues" evidence="3">
    <location>
        <begin position="1035"/>
        <end position="1045"/>
    </location>
</feature>
<evidence type="ECO:0000256" key="3">
    <source>
        <dbReference type="SAM" id="MobiDB-lite"/>
    </source>
</evidence>
<dbReference type="SMART" id="SM00448">
    <property type="entry name" value="REC"/>
    <property type="match status" value="1"/>
</dbReference>
<protein>
    <recommendedName>
        <fullName evidence="11">Histidine kinase</fullName>
    </recommendedName>
</protein>
<dbReference type="CDD" id="cd17546">
    <property type="entry name" value="REC_hyHK_CKI1_RcsC-like"/>
    <property type="match status" value="1"/>
</dbReference>
<evidence type="ECO:0000313" key="10">
    <source>
        <dbReference type="Proteomes" id="UP000282582"/>
    </source>
</evidence>
<dbReference type="GO" id="GO:0000155">
    <property type="term" value="F:phosphorelay sensor kinase activity"/>
    <property type="evidence" value="ECO:0007669"/>
    <property type="project" value="InterPro"/>
</dbReference>
<evidence type="ECO:0000259" key="5">
    <source>
        <dbReference type="PROSITE" id="PS50110"/>
    </source>
</evidence>
<dbReference type="Pfam" id="PF00072">
    <property type="entry name" value="Response_reg"/>
    <property type="match status" value="1"/>
</dbReference>
<dbReference type="CDD" id="cd00082">
    <property type="entry name" value="HisKA"/>
    <property type="match status" value="1"/>
</dbReference>